<evidence type="ECO:0000313" key="1">
    <source>
        <dbReference type="EMBL" id="GBP56381.1"/>
    </source>
</evidence>
<proteinExistence type="predicted"/>
<comment type="caution">
    <text evidence="1">The sequence shown here is derived from an EMBL/GenBank/DDBJ whole genome shotgun (WGS) entry which is preliminary data.</text>
</comment>
<sequence length="138" mass="14993">MPTAGQSLPESFYFRLKGLTSRSRTCTIVTVTGYNGAVCGYRSDNDGRTDTVDARRYNDFIRPPLNSVYRRVIGSIATRVIYENSHKRSIPNVFMSLSARGPALESIDLEPEAPDVVIAPVTTAVRSAPIGTGPAWAA</sequence>
<keyword evidence="2" id="KW-1185">Reference proteome</keyword>
<evidence type="ECO:0000313" key="2">
    <source>
        <dbReference type="Proteomes" id="UP000299102"/>
    </source>
</evidence>
<dbReference type="EMBL" id="BGZK01000691">
    <property type="protein sequence ID" value="GBP56381.1"/>
    <property type="molecule type" value="Genomic_DNA"/>
</dbReference>
<name>A0A4C1WYD1_EUMVA</name>
<organism evidence="1 2">
    <name type="scientific">Eumeta variegata</name>
    <name type="common">Bagworm moth</name>
    <name type="synonym">Eumeta japonica</name>
    <dbReference type="NCBI Taxonomy" id="151549"/>
    <lineage>
        <taxon>Eukaryota</taxon>
        <taxon>Metazoa</taxon>
        <taxon>Ecdysozoa</taxon>
        <taxon>Arthropoda</taxon>
        <taxon>Hexapoda</taxon>
        <taxon>Insecta</taxon>
        <taxon>Pterygota</taxon>
        <taxon>Neoptera</taxon>
        <taxon>Endopterygota</taxon>
        <taxon>Lepidoptera</taxon>
        <taxon>Glossata</taxon>
        <taxon>Ditrysia</taxon>
        <taxon>Tineoidea</taxon>
        <taxon>Psychidae</taxon>
        <taxon>Oiketicinae</taxon>
        <taxon>Eumeta</taxon>
    </lineage>
</organism>
<gene>
    <name evidence="1" type="ORF">EVAR_32251_1</name>
</gene>
<accession>A0A4C1WYD1</accession>
<protein>
    <submittedName>
        <fullName evidence="1">Uncharacterized protein</fullName>
    </submittedName>
</protein>
<dbReference type="AlphaFoldDB" id="A0A4C1WYD1"/>
<reference evidence="1 2" key="1">
    <citation type="journal article" date="2019" name="Commun. Biol.">
        <title>The bagworm genome reveals a unique fibroin gene that provides high tensile strength.</title>
        <authorList>
            <person name="Kono N."/>
            <person name="Nakamura H."/>
            <person name="Ohtoshi R."/>
            <person name="Tomita M."/>
            <person name="Numata K."/>
            <person name="Arakawa K."/>
        </authorList>
    </citation>
    <scope>NUCLEOTIDE SEQUENCE [LARGE SCALE GENOMIC DNA]</scope>
</reference>
<dbReference type="Proteomes" id="UP000299102">
    <property type="component" value="Unassembled WGS sequence"/>
</dbReference>